<protein>
    <submittedName>
        <fullName evidence="2">Uncharacterized protein</fullName>
    </submittedName>
</protein>
<keyword evidence="3" id="KW-1185">Reference proteome</keyword>
<reference evidence="2 3" key="1">
    <citation type="submission" date="2015-07" db="EMBL/GenBank/DDBJ databases">
        <title>The genome of Pseudoloma neurophilia, a relevant intracellular parasite of the zebrafish.</title>
        <authorList>
            <person name="Ndikumana S."/>
            <person name="Pelin A."/>
            <person name="Sanders J."/>
            <person name="Corradi N."/>
        </authorList>
    </citation>
    <scope>NUCLEOTIDE SEQUENCE [LARGE SCALE GENOMIC DNA]</scope>
    <source>
        <strain evidence="2 3">MK1</strain>
    </source>
</reference>
<keyword evidence="1" id="KW-1133">Transmembrane helix</keyword>
<evidence type="ECO:0000256" key="1">
    <source>
        <dbReference type="SAM" id="Phobius"/>
    </source>
</evidence>
<feature type="transmembrane region" description="Helical" evidence="1">
    <location>
        <begin position="21"/>
        <end position="39"/>
    </location>
</feature>
<keyword evidence="1" id="KW-0812">Transmembrane</keyword>
<comment type="caution">
    <text evidence="2">The sequence shown here is derived from an EMBL/GenBank/DDBJ whole genome shotgun (WGS) entry which is preliminary data.</text>
</comment>
<dbReference type="VEuPathDB" id="MicrosporidiaDB:M153_5930002232"/>
<dbReference type="Proteomes" id="UP000051530">
    <property type="component" value="Unassembled WGS sequence"/>
</dbReference>
<proteinExistence type="predicted"/>
<dbReference type="EMBL" id="LGUB01000227">
    <property type="protein sequence ID" value="KRH93754.1"/>
    <property type="molecule type" value="Genomic_DNA"/>
</dbReference>
<evidence type="ECO:0000313" key="3">
    <source>
        <dbReference type="Proteomes" id="UP000051530"/>
    </source>
</evidence>
<dbReference type="AlphaFoldDB" id="A0A0R0LX03"/>
<organism evidence="2 3">
    <name type="scientific">Pseudoloma neurophilia</name>
    <dbReference type="NCBI Taxonomy" id="146866"/>
    <lineage>
        <taxon>Eukaryota</taxon>
        <taxon>Fungi</taxon>
        <taxon>Fungi incertae sedis</taxon>
        <taxon>Microsporidia</taxon>
        <taxon>Pseudoloma</taxon>
    </lineage>
</organism>
<keyword evidence="1" id="KW-0472">Membrane</keyword>
<sequence length="44" mass="5477">MCFWHHFLSPFNSVYITTKDIFSNYYFFCVRFFSITMFLNKSFV</sequence>
<name>A0A0R0LX03_9MICR</name>
<evidence type="ECO:0000313" key="2">
    <source>
        <dbReference type="EMBL" id="KRH93754.1"/>
    </source>
</evidence>
<accession>A0A0R0LX03</accession>
<gene>
    <name evidence="2" type="ORF">M153_5930002232</name>
</gene>